<feature type="compositionally biased region" description="Polar residues" evidence="1">
    <location>
        <begin position="23"/>
        <end position="37"/>
    </location>
</feature>
<evidence type="ECO:0000313" key="3">
    <source>
        <dbReference type="Proteomes" id="UP000265520"/>
    </source>
</evidence>
<dbReference type="AlphaFoldDB" id="A0A392QKW0"/>
<feature type="compositionally biased region" description="Acidic residues" evidence="1">
    <location>
        <begin position="1"/>
        <end position="13"/>
    </location>
</feature>
<feature type="region of interest" description="Disordered" evidence="1">
    <location>
        <begin position="1"/>
        <end position="63"/>
    </location>
</feature>
<sequence>DDDSDENIIEEDGSANMDVDIQKSVSNLNSMNRTVNVPQPKVADEADDGWTPVSRRKNKGRKN</sequence>
<feature type="non-terminal residue" evidence="2">
    <location>
        <position position="1"/>
    </location>
</feature>
<keyword evidence="3" id="KW-1185">Reference proteome</keyword>
<evidence type="ECO:0000256" key="1">
    <source>
        <dbReference type="SAM" id="MobiDB-lite"/>
    </source>
</evidence>
<dbReference type="EMBL" id="LXQA010140845">
    <property type="protein sequence ID" value="MCI24330.1"/>
    <property type="molecule type" value="Genomic_DNA"/>
</dbReference>
<dbReference type="Proteomes" id="UP000265520">
    <property type="component" value="Unassembled WGS sequence"/>
</dbReference>
<name>A0A392QKW0_9FABA</name>
<accession>A0A392QKW0</accession>
<proteinExistence type="predicted"/>
<evidence type="ECO:0000313" key="2">
    <source>
        <dbReference type="EMBL" id="MCI24330.1"/>
    </source>
</evidence>
<comment type="caution">
    <text evidence="2">The sequence shown here is derived from an EMBL/GenBank/DDBJ whole genome shotgun (WGS) entry which is preliminary data.</text>
</comment>
<organism evidence="2 3">
    <name type="scientific">Trifolium medium</name>
    <dbReference type="NCBI Taxonomy" id="97028"/>
    <lineage>
        <taxon>Eukaryota</taxon>
        <taxon>Viridiplantae</taxon>
        <taxon>Streptophyta</taxon>
        <taxon>Embryophyta</taxon>
        <taxon>Tracheophyta</taxon>
        <taxon>Spermatophyta</taxon>
        <taxon>Magnoliopsida</taxon>
        <taxon>eudicotyledons</taxon>
        <taxon>Gunneridae</taxon>
        <taxon>Pentapetalae</taxon>
        <taxon>rosids</taxon>
        <taxon>fabids</taxon>
        <taxon>Fabales</taxon>
        <taxon>Fabaceae</taxon>
        <taxon>Papilionoideae</taxon>
        <taxon>50 kb inversion clade</taxon>
        <taxon>NPAAA clade</taxon>
        <taxon>Hologalegina</taxon>
        <taxon>IRL clade</taxon>
        <taxon>Trifolieae</taxon>
        <taxon>Trifolium</taxon>
    </lineage>
</organism>
<protein>
    <submittedName>
        <fullName evidence="2">Pre-rRNA-processing protein TSR2-like protein</fullName>
    </submittedName>
</protein>
<reference evidence="2 3" key="1">
    <citation type="journal article" date="2018" name="Front. Plant Sci.">
        <title>Red Clover (Trifolium pratense) and Zigzag Clover (T. medium) - A Picture of Genomic Similarities and Differences.</title>
        <authorList>
            <person name="Dluhosova J."/>
            <person name="Istvanek J."/>
            <person name="Nedelnik J."/>
            <person name="Repkova J."/>
        </authorList>
    </citation>
    <scope>NUCLEOTIDE SEQUENCE [LARGE SCALE GENOMIC DNA]</scope>
    <source>
        <strain evidence="3">cv. 10/8</strain>
        <tissue evidence="2">Leaf</tissue>
    </source>
</reference>
<feature type="compositionally biased region" description="Basic residues" evidence="1">
    <location>
        <begin position="54"/>
        <end position="63"/>
    </location>
</feature>